<comment type="similarity">
    <text evidence="1 2">Belongs to the complex I subunit 6 family.</text>
</comment>
<reference evidence="3 4" key="1">
    <citation type="submission" date="2021-06" db="EMBL/GenBank/DDBJ databases">
        <title>Gemonas diversity in paddy soil.</title>
        <authorList>
            <person name="Liu G."/>
        </authorList>
    </citation>
    <scope>NUCLEOTIDE SEQUENCE [LARGE SCALE GENOMIC DNA]</scope>
    <source>
        <strain evidence="3 4">RG10</strain>
    </source>
</reference>
<protein>
    <recommendedName>
        <fullName evidence="2">NADH-quinone oxidoreductase subunit J</fullName>
        <ecNumber evidence="2">7.1.1.-</ecNumber>
    </recommendedName>
</protein>
<keyword evidence="4" id="KW-1185">Reference proteome</keyword>
<sequence length="161" mass="17584">MEATLFYILAAVLLTGTLLAITARQAVRSIVYLVASFLALALMFYLLGAPLIAAFEVIIYAGAIMVLFLFVIMMLELESPEKLPKPHLKNWLPALLLAGAVVGSLVVLLCSRLQAVPPGFVQIPVRQFAFTLFKQYGVAVEVVSMQLLFALVGALYLGRRK</sequence>
<evidence type="ECO:0000313" key="3">
    <source>
        <dbReference type="EMBL" id="QWV93505.1"/>
    </source>
</evidence>
<gene>
    <name evidence="3" type="ORF">KP004_20480</name>
</gene>
<name>A0ABX8J4X7_9BACT</name>
<comment type="subcellular location">
    <subcellularLocation>
        <location evidence="2">Cell membrane</location>
        <topology evidence="2">Multi-pass membrane protein</topology>
    </subcellularLocation>
</comment>
<dbReference type="RefSeq" id="WP_216800219.1">
    <property type="nucleotide sequence ID" value="NZ_CP076723.1"/>
</dbReference>
<proteinExistence type="inferred from homology"/>
<feature type="transmembrane region" description="Helical" evidence="2">
    <location>
        <begin position="6"/>
        <end position="23"/>
    </location>
</feature>
<evidence type="ECO:0000313" key="4">
    <source>
        <dbReference type="Proteomes" id="UP000683557"/>
    </source>
</evidence>
<dbReference type="InterPro" id="IPR001457">
    <property type="entry name" value="NADH_UbQ/plastoQ_OxRdtase_su6"/>
</dbReference>
<dbReference type="Pfam" id="PF00499">
    <property type="entry name" value="Oxidored_q3"/>
    <property type="match status" value="1"/>
</dbReference>
<dbReference type="EMBL" id="CP076723">
    <property type="protein sequence ID" value="QWV93505.1"/>
    <property type="molecule type" value="Genomic_DNA"/>
</dbReference>
<dbReference type="EC" id="7.1.1.-" evidence="2"/>
<keyword evidence="2" id="KW-0520">NAD</keyword>
<keyword evidence="2" id="KW-0812">Transmembrane</keyword>
<dbReference type="GO" id="GO:0016491">
    <property type="term" value="F:oxidoreductase activity"/>
    <property type="evidence" value="ECO:0007669"/>
    <property type="project" value="UniProtKB-KW"/>
</dbReference>
<comment type="catalytic activity">
    <reaction evidence="2">
        <text>a quinone + NADH + 5 H(+)(in) = a quinol + NAD(+) + 4 H(+)(out)</text>
        <dbReference type="Rhea" id="RHEA:57888"/>
        <dbReference type="ChEBI" id="CHEBI:15378"/>
        <dbReference type="ChEBI" id="CHEBI:24646"/>
        <dbReference type="ChEBI" id="CHEBI:57540"/>
        <dbReference type="ChEBI" id="CHEBI:57945"/>
        <dbReference type="ChEBI" id="CHEBI:132124"/>
    </reaction>
</comment>
<keyword evidence="3" id="KW-0560">Oxidoreductase</keyword>
<evidence type="ECO:0000256" key="2">
    <source>
        <dbReference type="RuleBase" id="RU004429"/>
    </source>
</evidence>
<comment type="function">
    <text evidence="2">NDH-1 shuttles electrons from NADH, via FMN and iron-sulfur (Fe-S) centers, to quinones in the respiratory chain. Couples the redox reaction to proton translocation (for every two electrons transferred, four hydrogen ions are translocated across the cytoplasmic membrane), and thus conserves the redox energy in a proton gradient.</text>
</comment>
<evidence type="ECO:0000256" key="1">
    <source>
        <dbReference type="ARBA" id="ARBA00005698"/>
    </source>
</evidence>
<accession>A0ABX8J4X7</accession>
<feature type="transmembrane region" description="Helical" evidence="2">
    <location>
        <begin position="136"/>
        <end position="157"/>
    </location>
</feature>
<keyword evidence="2" id="KW-1133">Transmembrane helix</keyword>
<keyword evidence="2" id="KW-0472">Membrane</keyword>
<keyword evidence="2" id="KW-1003">Cell membrane</keyword>
<feature type="transmembrane region" description="Helical" evidence="2">
    <location>
        <begin position="57"/>
        <end position="75"/>
    </location>
</feature>
<feature type="transmembrane region" description="Helical" evidence="2">
    <location>
        <begin position="30"/>
        <end position="51"/>
    </location>
</feature>
<keyword evidence="2" id="KW-0874">Quinone</keyword>
<dbReference type="Proteomes" id="UP000683557">
    <property type="component" value="Chromosome"/>
</dbReference>
<dbReference type="PANTHER" id="PTHR33269">
    <property type="entry name" value="NADH-UBIQUINONE OXIDOREDUCTASE CHAIN 6"/>
    <property type="match status" value="1"/>
</dbReference>
<organism evidence="3 4">
    <name type="scientific">Geomonas oryzisoli</name>
    <dbReference type="NCBI Taxonomy" id="2847992"/>
    <lineage>
        <taxon>Bacteria</taxon>
        <taxon>Pseudomonadati</taxon>
        <taxon>Thermodesulfobacteriota</taxon>
        <taxon>Desulfuromonadia</taxon>
        <taxon>Geobacterales</taxon>
        <taxon>Geobacteraceae</taxon>
        <taxon>Geomonas</taxon>
    </lineage>
</organism>
<dbReference type="PANTHER" id="PTHR33269:SF17">
    <property type="entry name" value="NADH-UBIQUINONE OXIDOREDUCTASE CHAIN 6"/>
    <property type="match status" value="1"/>
</dbReference>
<feature type="transmembrane region" description="Helical" evidence="2">
    <location>
        <begin position="95"/>
        <end position="116"/>
    </location>
</feature>